<reference evidence="1" key="1">
    <citation type="submission" date="2019-06" db="EMBL/GenBank/DDBJ databases">
        <authorList>
            <person name="Zheng W."/>
        </authorList>
    </citation>
    <scope>NUCLEOTIDE SEQUENCE</scope>
    <source>
        <strain evidence="1">QDHG01</strain>
    </source>
</reference>
<dbReference type="EMBL" id="RRYP01004509">
    <property type="protein sequence ID" value="TNV82811.1"/>
    <property type="molecule type" value="Genomic_DNA"/>
</dbReference>
<dbReference type="AlphaFoldDB" id="A0A8J8NZ93"/>
<evidence type="ECO:0000313" key="1">
    <source>
        <dbReference type="EMBL" id="TNV82811.1"/>
    </source>
</evidence>
<proteinExistence type="predicted"/>
<sequence length="73" mass="8587">MYERPINLRSVSGDIRTLFAMPKLNPSWKQNRLMQEWLPVCLSLQLLKLSILWDLQALKLKAKLSFWKGTVMV</sequence>
<evidence type="ECO:0000313" key="2">
    <source>
        <dbReference type="Proteomes" id="UP000785679"/>
    </source>
</evidence>
<accession>A0A8J8NZ93</accession>
<dbReference type="Proteomes" id="UP000785679">
    <property type="component" value="Unassembled WGS sequence"/>
</dbReference>
<organism evidence="1 2">
    <name type="scientific">Halteria grandinella</name>
    <dbReference type="NCBI Taxonomy" id="5974"/>
    <lineage>
        <taxon>Eukaryota</taxon>
        <taxon>Sar</taxon>
        <taxon>Alveolata</taxon>
        <taxon>Ciliophora</taxon>
        <taxon>Intramacronucleata</taxon>
        <taxon>Spirotrichea</taxon>
        <taxon>Stichotrichia</taxon>
        <taxon>Sporadotrichida</taxon>
        <taxon>Halteriidae</taxon>
        <taxon>Halteria</taxon>
    </lineage>
</organism>
<name>A0A8J8NZ93_HALGN</name>
<comment type="caution">
    <text evidence="1">The sequence shown here is derived from an EMBL/GenBank/DDBJ whole genome shotgun (WGS) entry which is preliminary data.</text>
</comment>
<keyword evidence="2" id="KW-1185">Reference proteome</keyword>
<gene>
    <name evidence="1" type="ORF">FGO68_gene1822</name>
</gene>
<protein>
    <submittedName>
        <fullName evidence="1">Uncharacterized protein</fullName>
    </submittedName>
</protein>